<dbReference type="EMBL" id="AMGV01000003">
    <property type="protein sequence ID" value="KEF59443.1"/>
    <property type="molecule type" value="Genomic_DNA"/>
</dbReference>
<dbReference type="PRINTS" id="PR00081">
    <property type="entry name" value="GDHRDH"/>
</dbReference>
<dbReference type="PANTHER" id="PTHR44229">
    <property type="entry name" value="15-HYDROXYPROSTAGLANDIN DEHYDROGENASE [NAD(+)]"/>
    <property type="match status" value="1"/>
</dbReference>
<keyword evidence="2" id="KW-0560">Oxidoreductase</keyword>
<keyword evidence="4" id="KW-1185">Reference proteome</keyword>
<evidence type="ECO:0008006" key="5">
    <source>
        <dbReference type="Google" id="ProtNLM"/>
    </source>
</evidence>
<dbReference type="InterPro" id="IPR036291">
    <property type="entry name" value="NAD(P)-bd_dom_sf"/>
</dbReference>
<reference evidence="3 4" key="1">
    <citation type="submission" date="2013-03" db="EMBL/GenBank/DDBJ databases">
        <title>The Genome Sequence of Exophiala aquamarina CBS 119918.</title>
        <authorList>
            <consortium name="The Broad Institute Genomics Platform"/>
            <person name="Cuomo C."/>
            <person name="de Hoog S."/>
            <person name="Gorbushina A."/>
            <person name="Walker B."/>
            <person name="Young S.K."/>
            <person name="Zeng Q."/>
            <person name="Gargeya S."/>
            <person name="Fitzgerald M."/>
            <person name="Haas B."/>
            <person name="Abouelleil A."/>
            <person name="Allen A.W."/>
            <person name="Alvarado L."/>
            <person name="Arachchi H.M."/>
            <person name="Berlin A.M."/>
            <person name="Chapman S.B."/>
            <person name="Gainer-Dewar J."/>
            <person name="Goldberg J."/>
            <person name="Griggs A."/>
            <person name="Gujja S."/>
            <person name="Hansen M."/>
            <person name="Howarth C."/>
            <person name="Imamovic A."/>
            <person name="Ireland A."/>
            <person name="Larimer J."/>
            <person name="McCowan C."/>
            <person name="Murphy C."/>
            <person name="Pearson M."/>
            <person name="Poon T.W."/>
            <person name="Priest M."/>
            <person name="Roberts A."/>
            <person name="Saif S."/>
            <person name="Shea T."/>
            <person name="Sisk P."/>
            <person name="Sykes S."/>
            <person name="Wortman J."/>
            <person name="Nusbaum C."/>
            <person name="Birren B."/>
        </authorList>
    </citation>
    <scope>NUCLEOTIDE SEQUENCE [LARGE SCALE GENOMIC DNA]</scope>
    <source>
        <strain evidence="3 4">CBS 119918</strain>
    </source>
</reference>
<dbReference type="VEuPathDB" id="FungiDB:A1O9_04287"/>
<comment type="similarity">
    <text evidence="1">Belongs to the short-chain dehydrogenases/reductases (SDR) family.</text>
</comment>
<name>A0A072PJF7_9EURO</name>
<dbReference type="PANTHER" id="PTHR44229:SF4">
    <property type="entry name" value="15-HYDROXYPROSTAGLANDIN DEHYDROGENASE [NAD(+)]"/>
    <property type="match status" value="1"/>
</dbReference>
<evidence type="ECO:0000313" key="4">
    <source>
        <dbReference type="Proteomes" id="UP000027920"/>
    </source>
</evidence>
<protein>
    <recommendedName>
        <fullName evidence="5">3-oxoacyl-[acyl-carrier protein] reductase</fullName>
    </recommendedName>
</protein>
<dbReference type="GO" id="GO:0016616">
    <property type="term" value="F:oxidoreductase activity, acting on the CH-OH group of donors, NAD or NADP as acceptor"/>
    <property type="evidence" value="ECO:0007669"/>
    <property type="project" value="TreeGrafter"/>
</dbReference>
<dbReference type="Proteomes" id="UP000027920">
    <property type="component" value="Unassembled WGS sequence"/>
</dbReference>
<dbReference type="HOGENOM" id="CLU_010194_13_4_1"/>
<dbReference type="AlphaFoldDB" id="A0A072PJF7"/>
<dbReference type="GO" id="GO:0005737">
    <property type="term" value="C:cytoplasm"/>
    <property type="evidence" value="ECO:0007669"/>
    <property type="project" value="TreeGrafter"/>
</dbReference>
<proteinExistence type="inferred from homology"/>
<accession>A0A072PJF7</accession>
<dbReference type="Gene3D" id="3.40.50.720">
    <property type="entry name" value="NAD(P)-binding Rossmann-like Domain"/>
    <property type="match status" value="1"/>
</dbReference>
<dbReference type="STRING" id="1182545.A0A072PJF7"/>
<sequence length="171" mass="19183">MTKYEVKDSELEALRGKTVLIIGAASGIGRATVLLAHRKYPLSYFAEVDLKYEGADVLRLWCEKVTVQRRAIFRKCDMAKWDDVVGMFEATWRAFGQIDVVLANAGIHSEGDWLTDAISTTDGNLLPPDMNTIRVNLDGTIYVTKCAMHYFARQPDRKTQLVFTGSAARYA</sequence>
<dbReference type="RefSeq" id="XP_013262033.1">
    <property type="nucleotide sequence ID" value="XM_013406579.1"/>
</dbReference>
<evidence type="ECO:0000256" key="1">
    <source>
        <dbReference type="ARBA" id="ARBA00006484"/>
    </source>
</evidence>
<dbReference type="Pfam" id="PF00106">
    <property type="entry name" value="adh_short"/>
    <property type="match status" value="1"/>
</dbReference>
<comment type="caution">
    <text evidence="3">The sequence shown here is derived from an EMBL/GenBank/DDBJ whole genome shotgun (WGS) entry which is preliminary data.</text>
</comment>
<evidence type="ECO:0000313" key="3">
    <source>
        <dbReference type="EMBL" id="KEF59443.1"/>
    </source>
</evidence>
<evidence type="ECO:0000256" key="2">
    <source>
        <dbReference type="ARBA" id="ARBA00023002"/>
    </source>
</evidence>
<dbReference type="OrthoDB" id="4111563at2759"/>
<dbReference type="GeneID" id="25279220"/>
<gene>
    <name evidence="3" type="ORF">A1O9_04287</name>
</gene>
<dbReference type="SUPFAM" id="SSF51735">
    <property type="entry name" value="NAD(P)-binding Rossmann-fold domains"/>
    <property type="match status" value="1"/>
</dbReference>
<organism evidence="3 4">
    <name type="scientific">Exophiala aquamarina CBS 119918</name>
    <dbReference type="NCBI Taxonomy" id="1182545"/>
    <lineage>
        <taxon>Eukaryota</taxon>
        <taxon>Fungi</taxon>
        <taxon>Dikarya</taxon>
        <taxon>Ascomycota</taxon>
        <taxon>Pezizomycotina</taxon>
        <taxon>Eurotiomycetes</taxon>
        <taxon>Chaetothyriomycetidae</taxon>
        <taxon>Chaetothyriales</taxon>
        <taxon>Herpotrichiellaceae</taxon>
        <taxon>Exophiala</taxon>
    </lineage>
</organism>
<dbReference type="InterPro" id="IPR002347">
    <property type="entry name" value="SDR_fam"/>
</dbReference>